<dbReference type="InterPro" id="IPR009836">
    <property type="entry name" value="GRDP-like"/>
</dbReference>
<evidence type="ECO:0000313" key="4">
    <source>
        <dbReference type="Proteomes" id="UP001188597"/>
    </source>
</evidence>
<dbReference type="AlphaFoldDB" id="A0AA88VNT4"/>
<feature type="domain" description="GRPD C-terminal" evidence="2">
    <location>
        <begin position="499"/>
        <end position="632"/>
    </location>
</feature>
<organism evidence="3 4">
    <name type="scientific">Escallonia herrerae</name>
    <dbReference type="NCBI Taxonomy" id="1293975"/>
    <lineage>
        <taxon>Eukaryota</taxon>
        <taxon>Viridiplantae</taxon>
        <taxon>Streptophyta</taxon>
        <taxon>Embryophyta</taxon>
        <taxon>Tracheophyta</taxon>
        <taxon>Spermatophyta</taxon>
        <taxon>Magnoliopsida</taxon>
        <taxon>eudicotyledons</taxon>
        <taxon>Gunneridae</taxon>
        <taxon>Pentapetalae</taxon>
        <taxon>asterids</taxon>
        <taxon>campanulids</taxon>
        <taxon>Escalloniales</taxon>
        <taxon>Escalloniaceae</taxon>
        <taxon>Escallonia</taxon>
    </lineage>
</organism>
<dbReference type="InterPro" id="IPR057458">
    <property type="entry name" value="GRDP_C2"/>
</dbReference>
<name>A0AA88VNT4_9ASTE</name>
<dbReference type="InterPro" id="IPR057518">
    <property type="entry name" value="GRDP_C"/>
</dbReference>
<feature type="domain" description="GRDP C2" evidence="1">
    <location>
        <begin position="329"/>
        <end position="461"/>
    </location>
</feature>
<accession>A0AA88VNT4</accession>
<keyword evidence="4" id="KW-1185">Reference proteome</keyword>
<reference evidence="3" key="1">
    <citation type="submission" date="2022-12" db="EMBL/GenBank/DDBJ databases">
        <title>Draft genome assemblies for two species of Escallonia (Escalloniales).</title>
        <authorList>
            <person name="Chanderbali A."/>
            <person name="Dervinis C."/>
            <person name="Anghel I."/>
            <person name="Soltis D."/>
            <person name="Soltis P."/>
            <person name="Zapata F."/>
        </authorList>
    </citation>
    <scope>NUCLEOTIDE SEQUENCE</scope>
    <source>
        <strain evidence="3">UCBG64.0493</strain>
        <tissue evidence="3">Leaf</tissue>
    </source>
</reference>
<evidence type="ECO:0000313" key="3">
    <source>
        <dbReference type="EMBL" id="KAK3012596.1"/>
    </source>
</evidence>
<evidence type="ECO:0000259" key="1">
    <source>
        <dbReference type="Pfam" id="PF25334"/>
    </source>
</evidence>
<sequence>EKGMEMKQELEWNEAQKIVISKDLVAGAKRQLQFLSAVDRNRWLYKEGPALQRAIYRYNACWLPLLAKHTEFRIVEGPLVVPLDCEWVWHCHRLNPVRYKTDCEELFGRILDNHNVVSSIHGTSERETKEIWNNMYPDETYDLDLTRAFSDDISKVIFGAAKHTRYNLVSAIERQSPFFYQVSRPHMSNDLFLEAAVARYKGFLHLIKRNKERSIRRFCVPTYDIDLIWHSHQLNPVSYCKDLLEALGKVLEHDDTDSDRTKGNKLDVGFFETTEQWEKTFGLGYWRAGAMYRGSAPSPLTTTPNVSNFVTKKVLSPQGYQKLIHLPDVNVVEVLLEFVELKNLPEGHKGYVYVLFSKTQPDKIFNAKRRLDILSESGEKQVASFHCQPSGRLLFTLVSRPASNLRIPRRARILGSTSISLEEFLAPVSNLSLEKWLELVPGSTNVNSKPISIRVAISFTVPVPAPYVLHMIRSLTFSKSSCFFPLPGRVEFAKSWTNITDEAGNEIISLHMRNLKDAKVTNDNTPKKEVIGINGSGETHHLAALVGTEWSLIESQWSLQLQRTINKDGHLFELTGHRMVKLFPGRKLDYEPKHCEKQGSDCDFITVVEFSAEDPYGRAVALLDLKSGVVKVQEESLVLLATTLAFIFADILRKEGYKGITAMAENIKERDHVSQEANGGRDEGQRDNLASSVMTSTELNAEVARGNMVVPVKGGACSGSCGSGCGNVTKSGGCGGGKCGNMMKSGGCGGCGSGCGGCGGGCGNMMKSGGCGGCGSGCGGCGGGCGSMTKSGGCGGCGSGCGSTTKSGGCGGCGGGSILAHGASTASPCVDGDKSQAALQENEALLA</sequence>
<gene>
    <name evidence="3" type="ORF">RJ639_009596</name>
</gene>
<dbReference type="EMBL" id="JAVXUP010001366">
    <property type="protein sequence ID" value="KAK3012596.1"/>
    <property type="molecule type" value="Genomic_DNA"/>
</dbReference>
<evidence type="ECO:0008006" key="5">
    <source>
        <dbReference type="Google" id="ProtNLM"/>
    </source>
</evidence>
<protein>
    <recommendedName>
        <fullName evidence="5">Glycine-rich domain-containing protein 1</fullName>
    </recommendedName>
</protein>
<dbReference type="Pfam" id="PF25335">
    <property type="entry name" value="GRDP_C"/>
    <property type="match status" value="1"/>
</dbReference>
<dbReference type="PANTHER" id="PTHR34365:SF7">
    <property type="entry name" value="GLYCINE-RICH DOMAIN-CONTAINING PROTEIN 1"/>
    <property type="match status" value="1"/>
</dbReference>
<feature type="non-terminal residue" evidence="3">
    <location>
        <position position="1"/>
    </location>
</feature>
<evidence type="ECO:0000259" key="2">
    <source>
        <dbReference type="Pfam" id="PF25335"/>
    </source>
</evidence>
<dbReference type="Pfam" id="PF07173">
    <property type="entry name" value="GRDP-like"/>
    <property type="match status" value="1"/>
</dbReference>
<dbReference type="PANTHER" id="PTHR34365">
    <property type="entry name" value="ENOLASE (DUF1399)"/>
    <property type="match status" value="1"/>
</dbReference>
<dbReference type="Pfam" id="PF25334">
    <property type="entry name" value="C2_GRDP"/>
    <property type="match status" value="1"/>
</dbReference>
<proteinExistence type="predicted"/>
<dbReference type="Proteomes" id="UP001188597">
    <property type="component" value="Unassembled WGS sequence"/>
</dbReference>
<comment type="caution">
    <text evidence="3">The sequence shown here is derived from an EMBL/GenBank/DDBJ whole genome shotgun (WGS) entry which is preliminary data.</text>
</comment>